<protein>
    <submittedName>
        <fullName evidence="1">Uncharacterized protein</fullName>
    </submittedName>
</protein>
<accession>A0A6S7G264</accession>
<keyword evidence="2" id="KW-1185">Reference proteome</keyword>
<dbReference type="EMBL" id="CACRXK020000488">
    <property type="protein sequence ID" value="CAB3982306.1"/>
    <property type="molecule type" value="Genomic_DNA"/>
</dbReference>
<name>A0A6S7G264_PARCT</name>
<evidence type="ECO:0000313" key="2">
    <source>
        <dbReference type="Proteomes" id="UP001152795"/>
    </source>
</evidence>
<proteinExistence type="predicted"/>
<comment type="caution">
    <text evidence="1">The sequence shown here is derived from an EMBL/GenBank/DDBJ whole genome shotgun (WGS) entry which is preliminary data.</text>
</comment>
<gene>
    <name evidence="1" type="ORF">PACLA_8A007817</name>
</gene>
<dbReference type="Proteomes" id="UP001152795">
    <property type="component" value="Unassembled WGS sequence"/>
</dbReference>
<reference evidence="1" key="1">
    <citation type="submission" date="2020-04" db="EMBL/GenBank/DDBJ databases">
        <authorList>
            <person name="Alioto T."/>
            <person name="Alioto T."/>
            <person name="Gomez Garrido J."/>
        </authorList>
    </citation>
    <scope>NUCLEOTIDE SEQUENCE</scope>
    <source>
        <strain evidence="1">A484AB</strain>
    </source>
</reference>
<dbReference type="AlphaFoldDB" id="A0A6S7G264"/>
<evidence type="ECO:0000313" key="1">
    <source>
        <dbReference type="EMBL" id="CAB3982306.1"/>
    </source>
</evidence>
<dbReference type="OrthoDB" id="10214158at2759"/>
<sequence>MKTVLFWLFVLVVCTYCHVDFKSIGRHAWRCKAEKLNNRESVNERNEQPTLIDRSSVQETHNTNEAVLRNQGRISNVDGVHCCCGKKCKNFRGLKTHQRSCPFVKGMNDELLFEESEVNNLDDDLSVELDGLILDDTPGLKLDVKLPKNESQWREADLYFRAELPICDVNEKSINECSIKMSNLVYDYFAENFGTVNKKNALDEEFDKKYANYTKQELKRELKALKHQYITAVNNIRYVLKLLRNLASKKGSSSGLNSLNDDEEIKKNFWRYTKMKLDFGKKLLPTFNLSSCTNYFITMWKRLLPTHTFTIPNWIPSLSTPTHKFNSDPPTYARITSIIRRMKANGSACPLDQFSIIPLKKSAYLRS</sequence>
<organism evidence="1 2">
    <name type="scientific">Paramuricea clavata</name>
    <name type="common">Red gorgonian</name>
    <name type="synonym">Violescent sea-whip</name>
    <dbReference type="NCBI Taxonomy" id="317549"/>
    <lineage>
        <taxon>Eukaryota</taxon>
        <taxon>Metazoa</taxon>
        <taxon>Cnidaria</taxon>
        <taxon>Anthozoa</taxon>
        <taxon>Octocorallia</taxon>
        <taxon>Malacalcyonacea</taxon>
        <taxon>Plexauridae</taxon>
        <taxon>Paramuricea</taxon>
    </lineage>
</organism>